<dbReference type="Proteomes" id="UP000037660">
    <property type="component" value="Unassembled WGS sequence"/>
</dbReference>
<feature type="region of interest" description="Disordered" evidence="1">
    <location>
        <begin position="168"/>
        <end position="188"/>
    </location>
</feature>
<reference evidence="2 3" key="2">
    <citation type="journal article" date="2016" name="Science">
        <title>A bacterium that degrades and assimilates poly(ethylene terephthalate).</title>
        <authorList>
            <person name="Yoshida S."/>
            <person name="Hiraga K."/>
            <person name="Takehana T."/>
            <person name="Taniguchi I."/>
            <person name="Yamaji H."/>
            <person name="Maeda Y."/>
            <person name="Toyohara K."/>
            <person name="Miyamoto K."/>
            <person name="Kimura Y."/>
            <person name="Oda K."/>
        </authorList>
    </citation>
    <scope>NUCLEOTIDE SEQUENCE [LARGE SCALE GENOMIC DNA]</scope>
    <source>
        <strain evidence="3">NBRC 110686 / TISTR 2288 / 201-F6</strain>
    </source>
</reference>
<gene>
    <name evidence="2" type="ORF">ISF6_2729</name>
</gene>
<protein>
    <submittedName>
        <fullName evidence="2">Uncharacterized protein</fullName>
    </submittedName>
</protein>
<accession>A0A0K8P2Y8</accession>
<organism evidence="2 3">
    <name type="scientific">Piscinibacter sakaiensis</name>
    <name type="common">Ideonella sakaiensis</name>
    <dbReference type="NCBI Taxonomy" id="1547922"/>
    <lineage>
        <taxon>Bacteria</taxon>
        <taxon>Pseudomonadati</taxon>
        <taxon>Pseudomonadota</taxon>
        <taxon>Betaproteobacteria</taxon>
        <taxon>Burkholderiales</taxon>
        <taxon>Sphaerotilaceae</taxon>
        <taxon>Piscinibacter</taxon>
    </lineage>
</organism>
<evidence type="ECO:0000313" key="2">
    <source>
        <dbReference type="EMBL" id="GAP36889.1"/>
    </source>
</evidence>
<dbReference type="STRING" id="1547922.ISF6_2729"/>
<evidence type="ECO:0000313" key="3">
    <source>
        <dbReference type="Proteomes" id="UP000037660"/>
    </source>
</evidence>
<sequence length="427" mass="43042">MLLLLLAAAVLAAAWSQRTLVSMLRSAEAEAQAVRAGEAAQAGLAWGQALLQGSEALDADCAPPSANAAGAGSGDMRAVPAQVIADALAGAGAAPLEAGCHHTAGAWVCRCPRRAPAAEPPGRAVAPEPLPAADDGPAFRVRWEAAGAPGRLRLLATGCSRARPPCTAAAETAGTGTGTDAGRPASRDGAGLATAQVLLVRLPVLRRPPGAALTARGRVDAAAAGLGLHNADAGSLGLAAQLGGRLEATARVSTLPGGRPEGALVEADAALAATDEADFYTDHLGSDLADWAALPGVRRLTRTDDAARTLAGWLNGAGGAVRVAAAGELRLEGPLQLGTPAAPLVLVVDGPLHLRGAVRVHGLLVARTLRWDDARPDDGAGVRGAVLLGGDWLGDAAPDLVRDDRLLQELASRAGPWVRMPGSWREP</sequence>
<evidence type="ECO:0000256" key="1">
    <source>
        <dbReference type="SAM" id="MobiDB-lite"/>
    </source>
</evidence>
<name>A0A0K8P2Y8_PISS1</name>
<feature type="compositionally biased region" description="Low complexity" evidence="1">
    <location>
        <begin position="168"/>
        <end position="182"/>
    </location>
</feature>
<dbReference type="AlphaFoldDB" id="A0A0K8P2Y8"/>
<dbReference type="EMBL" id="BBYR01000039">
    <property type="protein sequence ID" value="GAP36889.1"/>
    <property type="molecule type" value="Genomic_DNA"/>
</dbReference>
<keyword evidence="3" id="KW-1185">Reference proteome</keyword>
<comment type="caution">
    <text evidence="2">The sequence shown here is derived from an EMBL/GenBank/DDBJ whole genome shotgun (WGS) entry which is preliminary data.</text>
</comment>
<proteinExistence type="predicted"/>
<reference evidence="3" key="1">
    <citation type="submission" date="2015-07" db="EMBL/GenBank/DDBJ databases">
        <title>Discovery of a poly(ethylene terephthalate assimilation.</title>
        <authorList>
            <person name="Yoshida S."/>
            <person name="Hiraga K."/>
            <person name="Takehana T."/>
            <person name="Taniguchi I."/>
            <person name="Yamaji H."/>
            <person name="Maeda Y."/>
            <person name="Toyohara K."/>
            <person name="Miyamoto K."/>
            <person name="Kimura Y."/>
            <person name="Oda K."/>
        </authorList>
    </citation>
    <scope>NUCLEOTIDE SEQUENCE [LARGE SCALE GENOMIC DNA]</scope>
    <source>
        <strain evidence="3">NBRC 110686 / TISTR 2288 / 201-F6</strain>
    </source>
</reference>